<evidence type="ECO:0000313" key="3">
    <source>
        <dbReference type="Proteomes" id="UP000198833"/>
    </source>
</evidence>
<reference evidence="2 3" key="1">
    <citation type="submission" date="2016-10" db="EMBL/GenBank/DDBJ databases">
        <authorList>
            <person name="de Groot N.N."/>
        </authorList>
    </citation>
    <scope>NUCLEOTIDE SEQUENCE [LARGE SCALE GENOMIC DNA]</scope>
    <source>
        <strain evidence="2 3">DSM 15695</strain>
    </source>
</reference>
<feature type="transmembrane region" description="Helical" evidence="1">
    <location>
        <begin position="164"/>
        <end position="182"/>
    </location>
</feature>
<keyword evidence="1" id="KW-1133">Transmembrane helix</keyword>
<proteinExistence type="predicted"/>
<dbReference type="CDD" id="cd21809">
    <property type="entry name" value="ABC-2_lan_permease-like"/>
    <property type="match status" value="1"/>
</dbReference>
<feature type="transmembrane region" description="Helical" evidence="1">
    <location>
        <begin position="95"/>
        <end position="116"/>
    </location>
</feature>
<keyword evidence="1" id="KW-0812">Transmembrane</keyword>
<evidence type="ECO:0008006" key="4">
    <source>
        <dbReference type="Google" id="ProtNLM"/>
    </source>
</evidence>
<dbReference type="RefSeq" id="WP_092570485.1">
    <property type="nucleotide sequence ID" value="NZ_CP096206.2"/>
</dbReference>
<protein>
    <recommendedName>
        <fullName evidence="4">ABC-2 type transport system permease protein</fullName>
    </recommendedName>
</protein>
<sequence>MNLIRLEFLKLKQSKIYLPLIGLPLFAVIFGSINFSYNQAILQREWVSLWTQVFLFYGSFFYPFVVGLCLAFIWRQEHRHHGIRLLLSAAYSEGQIILAKIMTAFIVICLSQLWFILLYFSAGSLFNFESAMPLGIAGWLGWVTLFSVVMMCIQSYLSLRFDSFAIPVAISLATGILSFFLASQQRIEILSYLFVSAKLSLAMNNQYPNIDVSGAEWFKMIATSLLIFVLFYYLQIAYFRKLRK</sequence>
<feature type="transmembrane region" description="Helical" evidence="1">
    <location>
        <begin position="49"/>
        <end position="74"/>
    </location>
</feature>
<gene>
    <name evidence="2" type="ORF">SAMN04488558_10289</name>
</gene>
<evidence type="ECO:0000313" key="2">
    <source>
        <dbReference type="EMBL" id="SEP80532.1"/>
    </source>
</evidence>
<dbReference type="EMBL" id="FOEN01000002">
    <property type="protein sequence ID" value="SEP80532.1"/>
    <property type="molecule type" value="Genomic_DNA"/>
</dbReference>
<accession>A0A1H9AUQ2</accession>
<keyword evidence="3" id="KW-1185">Reference proteome</keyword>
<dbReference type="Pfam" id="PF12730">
    <property type="entry name" value="ABC2_membrane_4"/>
    <property type="match status" value="1"/>
</dbReference>
<organism evidence="2 3">
    <name type="scientific">Ignavigranum ruoffiae</name>
    <dbReference type="NCBI Taxonomy" id="89093"/>
    <lineage>
        <taxon>Bacteria</taxon>
        <taxon>Bacillati</taxon>
        <taxon>Bacillota</taxon>
        <taxon>Bacilli</taxon>
        <taxon>Lactobacillales</taxon>
        <taxon>Aerococcaceae</taxon>
        <taxon>Ignavigranum</taxon>
    </lineage>
</organism>
<evidence type="ECO:0000256" key="1">
    <source>
        <dbReference type="SAM" id="Phobius"/>
    </source>
</evidence>
<dbReference type="OrthoDB" id="9781996at2"/>
<keyword evidence="1" id="KW-0472">Membrane</keyword>
<dbReference type="STRING" id="89093.SAMN04488558_10289"/>
<feature type="transmembrane region" description="Helical" evidence="1">
    <location>
        <begin position="217"/>
        <end position="239"/>
    </location>
</feature>
<feature type="transmembrane region" description="Helical" evidence="1">
    <location>
        <begin position="136"/>
        <end position="157"/>
    </location>
</feature>
<dbReference type="AlphaFoldDB" id="A0A1H9AUQ2"/>
<name>A0A1H9AUQ2_9LACT</name>
<dbReference type="Proteomes" id="UP000198833">
    <property type="component" value="Unassembled WGS sequence"/>
</dbReference>
<feature type="transmembrane region" description="Helical" evidence="1">
    <location>
        <begin position="16"/>
        <end position="37"/>
    </location>
</feature>